<dbReference type="RefSeq" id="WP_264743860.1">
    <property type="nucleotide sequence ID" value="NZ_JAPDHV010000005.1"/>
</dbReference>
<protein>
    <submittedName>
        <fullName evidence="2">Uncharacterized protein</fullName>
    </submittedName>
</protein>
<dbReference type="EMBL" id="JAPDHV010000005">
    <property type="protein sequence ID" value="MCW3161918.1"/>
    <property type="molecule type" value="Genomic_DNA"/>
</dbReference>
<keyword evidence="1" id="KW-0175">Coiled coil</keyword>
<evidence type="ECO:0000256" key="1">
    <source>
        <dbReference type="SAM" id="Coils"/>
    </source>
</evidence>
<dbReference type="Proteomes" id="UP001163719">
    <property type="component" value="Unassembled WGS sequence"/>
</dbReference>
<organism evidence="2 3">
    <name type="scientific">Chryseobacterium oryctis</name>
    <dbReference type="NCBI Taxonomy" id="2952618"/>
    <lineage>
        <taxon>Bacteria</taxon>
        <taxon>Pseudomonadati</taxon>
        <taxon>Bacteroidota</taxon>
        <taxon>Flavobacteriia</taxon>
        <taxon>Flavobacteriales</taxon>
        <taxon>Weeksellaceae</taxon>
        <taxon>Chryseobacterium group</taxon>
        <taxon>Chryseobacterium</taxon>
    </lineage>
</organism>
<name>A0ABT3HQ84_9FLAO</name>
<evidence type="ECO:0000313" key="2">
    <source>
        <dbReference type="EMBL" id="MCW3161918.1"/>
    </source>
</evidence>
<gene>
    <name evidence="2" type="ORF">OH806_11645</name>
</gene>
<keyword evidence="3" id="KW-1185">Reference proteome</keyword>
<reference evidence="2" key="1">
    <citation type="submission" date="2022-10" db="EMBL/GenBank/DDBJ databases">
        <title>Chryseobacterium babae sp. nov. isolated from the gut of the beetle Oryctes rhinoceros, and Chryseobacterium kimseyorum sp. nov., isolated from a stick insect rearing cage.</title>
        <authorList>
            <person name="Shelomi M."/>
            <person name="Han C.-J."/>
            <person name="Chen W.-M."/>
            <person name="Chen H.-K."/>
            <person name="Liaw S.-J."/>
            <person name="Muhle E."/>
            <person name="Clermont D."/>
        </authorList>
    </citation>
    <scope>NUCLEOTIDE SEQUENCE</scope>
    <source>
        <strain evidence="2">WLa1L2M3</strain>
    </source>
</reference>
<feature type="coiled-coil region" evidence="1">
    <location>
        <begin position="3"/>
        <end position="37"/>
    </location>
</feature>
<evidence type="ECO:0000313" key="3">
    <source>
        <dbReference type="Proteomes" id="UP001163719"/>
    </source>
</evidence>
<dbReference type="Gene3D" id="6.10.280.50">
    <property type="match status" value="1"/>
</dbReference>
<accession>A0ABT3HQ84</accession>
<dbReference type="InterPro" id="IPR038444">
    <property type="entry name" value="DUF465_sf"/>
</dbReference>
<sequence length="88" mass="10810">MKRQNKYRKFQLQQKNIEALERESSRFKRVYSEYENMSDELWNLENSNNEPVPDDFINAMILQTSYLEDEIEDWLLQFNEKKTDTKHS</sequence>
<comment type="caution">
    <text evidence="2">The sequence shown here is derived from an EMBL/GenBank/DDBJ whole genome shotgun (WGS) entry which is preliminary data.</text>
</comment>
<proteinExistence type="predicted"/>